<dbReference type="GO" id="GO:0006260">
    <property type="term" value="P:DNA replication"/>
    <property type="evidence" value="ECO:0007669"/>
    <property type="project" value="UniProtKB-KW"/>
</dbReference>
<dbReference type="EnsemblMetazoa" id="OVOC2477.1">
    <property type="protein sequence ID" value="OVOC2477.1"/>
    <property type="gene ID" value="WBGene00239286"/>
</dbReference>
<keyword evidence="13" id="KW-0238">DNA-binding</keyword>
<dbReference type="PANTHER" id="PTHR45812">
    <property type="entry name" value="DNA POLYMERASE ZETA CATALYTIC SUBUNIT"/>
    <property type="match status" value="1"/>
</dbReference>
<dbReference type="InterPro" id="IPR012337">
    <property type="entry name" value="RNaseH-like_sf"/>
</dbReference>
<evidence type="ECO:0000259" key="15">
    <source>
        <dbReference type="Pfam" id="PF00136"/>
    </source>
</evidence>
<dbReference type="GO" id="GO:0003677">
    <property type="term" value="F:DNA binding"/>
    <property type="evidence" value="ECO:0007669"/>
    <property type="project" value="UniProtKB-KW"/>
</dbReference>
<dbReference type="SMART" id="SM00486">
    <property type="entry name" value="POLBc"/>
    <property type="match status" value="1"/>
</dbReference>
<dbReference type="FunFam" id="1.10.287.690:FF:000002">
    <property type="entry name" value="DNA polymerase zeta"/>
    <property type="match status" value="1"/>
</dbReference>
<dbReference type="InterPro" id="IPR056447">
    <property type="entry name" value="REV3_N"/>
</dbReference>
<feature type="domain" description="DNA-directed DNA polymerase family B multifunctional" evidence="15">
    <location>
        <begin position="901"/>
        <end position="1352"/>
    </location>
</feature>
<evidence type="ECO:0000256" key="1">
    <source>
        <dbReference type="ARBA" id="ARBA00001966"/>
    </source>
</evidence>
<dbReference type="Gene3D" id="3.30.420.10">
    <property type="entry name" value="Ribonuclease H-like superfamily/Ribonuclease H"/>
    <property type="match status" value="1"/>
</dbReference>
<keyword evidence="8 13" id="KW-0239">DNA-directed DNA polymerase</keyword>
<evidence type="ECO:0000256" key="3">
    <source>
        <dbReference type="ARBA" id="ARBA00022679"/>
    </source>
</evidence>
<evidence type="ECO:0000256" key="12">
    <source>
        <dbReference type="ARBA" id="ARBA00049244"/>
    </source>
</evidence>
<dbReference type="InterPro" id="IPR036397">
    <property type="entry name" value="RNaseH_sf"/>
</dbReference>
<dbReference type="PRINTS" id="PR00106">
    <property type="entry name" value="DNAPOLB"/>
</dbReference>
<dbReference type="EC" id="2.7.7.7" evidence="13"/>
<dbReference type="PANTHER" id="PTHR45812:SF1">
    <property type="entry name" value="DNA POLYMERASE ZETA CATALYTIC SUBUNIT"/>
    <property type="match status" value="1"/>
</dbReference>
<dbReference type="Pfam" id="PF24065">
    <property type="entry name" value="REV3_N"/>
    <property type="match status" value="1"/>
</dbReference>
<evidence type="ECO:0000256" key="8">
    <source>
        <dbReference type="ARBA" id="ARBA00022932"/>
    </source>
</evidence>
<dbReference type="EMBL" id="CMVM020000074">
    <property type="status" value="NOT_ANNOTATED_CDS"/>
    <property type="molecule type" value="Genomic_DNA"/>
</dbReference>
<keyword evidence="4 13" id="KW-0548">Nucleotidyltransferase</keyword>
<keyword evidence="13" id="KW-0235">DNA replication</keyword>
<keyword evidence="9" id="KW-0408">Iron</keyword>
<dbReference type="CDD" id="cd05534">
    <property type="entry name" value="POLBc_zeta"/>
    <property type="match status" value="1"/>
</dbReference>
<dbReference type="GO" id="GO:0000724">
    <property type="term" value="P:double-strand break repair via homologous recombination"/>
    <property type="evidence" value="ECO:0007669"/>
    <property type="project" value="TreeGrafter"/>
</dbReference>
<dbReference type="AlphaFoldDB" id="A0A8R1XS27"/>
<dbReference type="InterPro" id="IPR006133">
    <property type="entry name" value="DNA-dir_DNA_pol_B_exonuc"/>
</dbReference>
<dbReference type="Pfam" id="PF00136">
    <property type="entry name" value="DNA_pol_B"/>
    <property type="match status" value="1"/>
</dbReference>
<evidence type="ECO:0000313" key="19">
    <source>
        <dbReference type="EnsemblMetazoa" id="OVOC2477.1"/>
    </source>
</evidence>
<dbReference type="InterPro" id="IPR056435">
    <property type="entry name" value="DPOD/Z_N"/>
</dbReference>
<dbReference type="GO" id="GO:0046872">
    <property type="term" value="F:metal ion binding"/>
    <property type="evidence" value="ECO:0007669"/>
    <property type="project" value="UniProtKB-KW"/>
</dbReference>
<evidence type="ECO:0000256" key="13">
    <source>
        <dbReference type="RuleBase" id="RU000442"/>
    </source>
</evidence>
<evidence type="ECO:0000256" key="14">
    <source>
        <dbReference type="SAM" id="MobiDB-lite"/>
    </source>
</evidence>
<dbReference type="InterPro" id="IPR006172">
    <property type="entry name" value="DNA-dir_DNA_pol_B"/>
</dbReference>
<dbReference type="GO" id="GO:0005634">
    <property type="term" value="C:nucleus"/>
    <property type="evidence" value="ECO:0007669"/>
    <property type="project" value="TreeGrafter"/>
</dbReference>
<feature type="region of interest" description="Disordered" evidence="14">
    <location>
        <begin position="407"/>
        <end position="450"/>
    </location>
</feature>
<feature type="domain" description="DNA-directed DNA polymerase family B exonuclease" evidence="16">
    <location>
        <begin position="632"/>
        <end position="836"/>
    </location>
</feature>
<name>A0A8R1XS27_ONCVO</name>
<dbReference type="Pfam" id="PF24055">
    <property type="entry name" value="POL3_N"/>
    <property type="match status" value="1"/>
</dbReference>
<organism evidence="19 20">
    <name type="scientific">Onchocerca volvulus</name>
    <dbReference type="NCBI Taxonomy" id="6282"/>
    <lineage>
        <taxon>Eukaryota</taxon>
        <taxon>Metazoa</taxon>
        <taxon>Ecdysozoa</taxon>
        <taxon>Nematoda</taxon>
        <taxon>Chromadorea</taxon>
        <taxon>Rhabditida</taxon>
        <taxon>Spirurina</taxon>
        <taxon>Spiruromorpha</taxon>
        <taxon>Filarioidea</taxon>
        <taxon>Onchocercidae</taxon>
        <taxon>Onchocerca</taxon>
    </lineage>
</organism>
<dbReference type="GO" id="GO:0042276">
    <property type="term" value="P:error-prone translesion synthesis"/>
    <property type="evidence" value="ECO:0007669"/>
    <property type="project" value="TreeGrafter"/>
</dbReference>
<evidence type="ECO:0000256" key="11">
    <source>
        <dbReference type="ARBA" id="ARBA00023204"/>
    </source>
</evidence>
<evidence type="ECO:0000256" key="10">
    <source>
        <dbReference type="ARBA" id="ARBA00023014"/>
    </source>
</evidence>
<keyword evidence="20" id="KW-1185">Reference proteome</keyword>
<dbReference type="Gene3D" id="1.10.132.60">
    <property type="entry name" value="DNA polymerase family B, C-terminal domain"/>
    <property type="match status" value="1"/>
</dbReference>
<dbReference type="GO" id="GO:0003887">
    <property type="term" value="F:DNA-directed DNA polymerase activity"/>
    <property type="evidence" value="ECO:0007669"/>
    <property type="project" value="UniProtKB-KW"/>
</dbReference>
<feature type="compositionally biased region" description="Low complexity" evidence="14">
    <location>
        <begin position="441"/>
        <end position="450"/>
    </location>
</feature>
<dbReference type="InterPro" id="IPR006134">
    <property type="entry name" value="DNA-dir_DNA_pol_B_multi_dom"/>
</dbReference>
<evidence type="ECO:0000256" key="4">
    <source>
        <dbReference type="ARBA" id="ARBA00022695"/>
    </source>
</evidence>
<protein>
    <recommendedName>
        <fullName evidence="13">DNA polymerase</fullName>
        <ecNumber evidence="13">2.7.7.7</ecNumber>
    </recommendedName>
</protein>
<dbReference type="Gene3D" id="1.10.287.690">
    <property type="entry name" value="Helix hairpin bin"/>
    <property type="match status" value="1"/>
</dbReference>
<dbReference type="GO" id="GO:0000166">
    <property type="term" value="F:nucleotide binding"/>
    <property type="evidence" value="ECO:0007669"/>
    <property type="project" value="InterPro"/>
</dbReference>
<dbReference type="Gene3D" id="3.90.1600.10">
    <property type="entry name" value="Palm domain of DNA polymerase"/>
    <property type="match status" value="1"/>
</dbReference>
<dbReference type="OMA" id="CHVECDA"/>
<dbReference type="Pfam" id="PF03104">
    <property type="entry name" value="DNA_pol_B_exo1"/>
    <property type="match status" value="1"/>
</dbReference>
<dbReference type="SUPFAM" id="SSF53098">
    <property type="entry name" value="Ribonuclease H-like"/>
    <property type="match status" value="1"/>
</dbReference>
<dbReference type="GO" id="GO:0016035">
    <property type="term" value="C:zeta DNA polymerase complex"/>
    <property type="evidence" value="ECO:0007669"/>
    <property type="project" value="InterPro"/>
</dbReference>
<feature type="domain" description="DNA polymerase delta/zeta catalytic subunit N-terminal" evidence="17">
    <location>
        <begin position="53"/>
        <end position="129"/>
    </location>
</feature>
<evidence type="ECO:0000259" key="18">
    <source>
        <dbReference type="Pfam" id="PF24065"/>
    </source>
</evidence>
<keyword evidence="10" id="KW-0411">Iron-sulfur</keyword>
<dbReference type="CDD" id="cd05778">
    <property type="entry name" value="DNA_polB_zeta_exo"/>
    <property type="match status" value="1"/>
</dbReference>
<dbReference type="PROSITE" id="PS00116">
    <property type="entry name" value="DNA_POLYMERASE_B"/>
    <property type="match status" value="1"/>
</dbReference>
<reference evidence="20" key="1">
    <citation type="submission" date="2013-10" db="EMBL/GenBank/DDBJ databases">
        <title>Genome sequencing of Onchocerca volvulus.</title>
        <authorList>
            <person name="Cotton J."/>
            <person name="Tsai J."/>
            <person name="Stanley E."/>
            <person name="Tracey A."/>
            <person name="Holroyd N."/>
            <person name="Lustigman S."/>
            <person name="Berriman M."/>
        </authorList>
    </citation>
    <scope>NUCLEOTIDE SEQUENCE</scope>
</reference>
<evidence type="ECO:0000256" key="9">
    <source>
        <dbReference type="ARBA" id="ARBA00023004"/>
    </source>
</evidence>
<comment type="similarity">
    <text evidence="2 13">Belongs to the DNA polymerase type-B family.</text>
</comment>
<accession>A0A8R1XS27</accession>
<proteinExistence type="inferred from homology"/>
<dbReference type="InterPro" id="IPR017964">
    <property type="entry name" value="DNA-dir_DNA_pol_B_CS"/>
</dbReference>
<reference evidence="19" key="2">
    <citation type="submission" date="2022-06" db="UniProtKB">
        <authorList>
            <consortium name="EnsemblMetazoa"/>
        </authorList>
    </citation>
    <scope>IDENTIFICATION</scope>
</reference>
<keyword evidence="6" id="KW-0227">DNA damage</keyword>
<comment type="catalytic activity">
    <reaction evidence="12 13">
        <text>DNA(n) + a 2'-deoxyribonucleoside 5'-triphosphate = DNA(n+1) + diphosphate</text>
        <dbReference type="Rhea" id="RHEA:22508"/>
        <dbReference type="Rhea" id="RHEA-COMP:17339"/>
        <dbReference type="Rhea" id="RHEA-COMP:17340"/>
        <dbReference type="ChEBI" id="CHEBI:33019"/>
        <dbReference type="ChEBI" id="CHEBI:61560"/>
        <dbReference type="ChEBI" id="CHEBI:173112"/>
        <dbReference type="EC" id="2.7.7.7"/>
    </reaction>
</comment>
<dbReference type="GO" id="GO:0051536">
    <property type="term" value="F:iron-sulfur cluster binding"/>
    <property type="evidence" value="ECO:0007669"/>
    <property type="project" value="UniProtKB-KW"/>
</dbReference>
<dbReference type="SUPFAM" id="SSF56672">
    <property type="entry name" value="DNA/RNA polymerases"/>
    <property type="match status" value="1"/>
</dbReference>
<keyword evidence="11" id="KW-0234">DNA repair</keyword>
<evidence type="ECO:0000256" key="5">
    <source>
        <dbReference type="ARBA" id="ARBA00022723"/>
    </source>
</evidence>
<feature type="domain" description="DNA polymerase zeta catalytic subunit N-terminal" evidence="18">
    <location>
        <begin position="4"/>
        <end position="52"/>
    </location>
</feature>
<dbReference type="Proteomes" id="UP000024404">
    <property type="component" value="Unassembled WGS sequence"/>
</dbReference>
<keyword evidence="5" id="KW-0479">Metal-binding</keyword>
<evidence type="ECO:0000313" key="20">
    <source>
        <dbReference type="Proteomes" id="UP000024404"/>
    </source>
</evidence>
<sequence length="1495" mass="171175">MTSLSVRNVTCDYYLEKPNGFNKLHLRTNVKVPIIRMFGILKTGQKCCVHVHGVFPYIIIRTGVQFTPEFASLLRSKINAIVLDCNSRQKFNVDFAIYQIRSITARSLYGYHKNNENFVQILCYNPLQLRIITDALQKKARKNSIFQVYESHVPYILQFFIDHSIFGMDLVNFSSVKFRISPQRNFDDFYYQDLKVESIVNNIELVSPLLPSTTVAVECDVFATDINNASLHSASEISYNPGLNYIWQDEQRRHQKRGKELTSKSSQKERTPLDTEKEKNYFCRLHTFFKGIVSTASLGTTQSDAFHIPKNTKEIEISAPVEHDFETVGTGIFDEELFLENEDEMNEIMEGMEDNEQEFQEDFDLGEKVGAVCEAVRSANDISSNLKHFKTFRSKLQHFDPDFVDGFSDESISDGNDNEDKIASDTSDIENMPQVGKSSKKSSQQSNNSNDLFESHLEDIRFPTTSRISSGHSGGDLRSSMTLSQYSCLSFPPETSSQISTFSKTSGSCKRNKLSQWSDDWTGNEEAINCAQSYEIDIESTWIPKGQQKFVLQDDLKPVFSKNELWLRPIKRLPFRRKMNQIYDLKQSFSTDNGESIESMSQSGKEAAAEQFFIESFTEKSFINYKNLEEKLEQTVVAPSVTPFTNEAEQADIHHLCVMSMEILALSSRGMPVPDPQHDQILGIFYTISTDVCVQDEMNNVDGVLLNMDDALIEQKEFYTFVASEIDLFDAFVGVVRRYDPDIVIGYNAQRYSWGYLTERSLVIGRNLLSEISRFNLLFHISSIFTEINDYYRPGQQKKSRWIKELDPTPKGRILINVWRILRHEVALRNYTISNVVNSVLKQRFPRYSFPTLSDWILSGERDLIILVLKHMKLYCKLSLLILLRLDFFTKTSEMARLYGIQFNEVLTRGSQFRVESMLLRLARREKYVAPSISPAQRGAMCSPETLPLTMEPESGFYRDPVIVLDFQSLYPSIIIAYNYCFTTCLGKVSHIENICSANRIIEFGGLEYNCPIDDIVSMLATNRLHISPTGAIFCRRTVRKGLMPVMLEEILNTRVMVKKAAKESKKDRRLARILEARQMALKLIANVTYGYSAANFSGRMPCVEVADAIVGKGRETLEQAIKLVDEGAYGNSRVIYGDTDSMFVVCPGATRAEAFDIGKRIADDVTRINPNPVKLKLEKIMHPLILESKKRYVGMSYESINDVEGIFDAKGIETVRRDTCPLVSKILEKALHLLFANDMNRMVRYLDMQLSNLSLLPLSDFIFSREYRKSYAESAIVASKLIAEKRKAICQRYEPEVGERVPYIIVSGEPNSTLISCVREPEEFILDRRLKINFEYYVRRQVLPSLHRALDLVPLKIEWRCPTTVGCYSCKALGAQLWCRECITDPKSLLLAMCDYHRERRLLAQLNNKCRNCLSQCEIEMLVAVPFPSRYFINVCMSLQASSRTLRSVNIDYNKCINMACIVKQKRIFLDCSVAELAIRSHFLTGDKSLQQIY</sequence>
<dbReference type="InterPro" id="IPR043502">
    <property type="entry name" value="DNA/RNA_pol_sf"/>
</dbReference>
<evidence type="ECO:0000259" key="17">
    <source>
        <dbReference type="Pfam" id="PF24055"/>
    </source>
</evidence>
<evidence type="ECO:0000259" key="16">
    <source>
        <dbReference type="Pfam" id="PF03104"/>
    </source>
</evidence>
<comment type="cofactor">
    <cofactor evidence="1">
        <name>[4Fe-4S] cluster</name>
        <dbReference type="ChEBI" id="CHEBI:49883"/>
    </cofactor>
</comment>
<dbReference type="InterPro" id="IPR030559">
    <property type="entry name" value="PolZ_Rev3"/>
</dbReference>
<keyword evidence="7" id="KW-0862">Zinc</keyword>
<keyword evidence="3 13" id="KW-0808">Transferase</keyword>
<evidence type="ECO:0000256" key="7">
    <source>
        <dbReference type="ARBA" id="ARBA00022833"/>
    </source>
</evidence>
<dbReference type="InterPro" id="IPR023211">
    <property type="entry name" value="DNA_pol_palm_dom_sf"/>
</dbReference>
<evidence type="ECO:0000256" key="6">
    <source>
        <dbReference type="ARBA" id="ARBA00022763"/>
    </source>
</evidence>
<dbReference type="Gene3D" id="3.30.342.10">
    <property type="entry name" value="DNA Polymerase, chain B, domain 1"/>
    <property type="match status" value="1"/>
</dbReference>
<evidence type="ECO:0000256" key="2">
    <source>
        <dbReference type="ARBA" id="ARBA00005755"/>
    </source>
</evidence>
<dbReference type="InterPro" id="IPR042087">
    <property type="entry name" value="DNA_pol_B_thumb"/>
</dbReference>